<organism evidence="1 2">
    <name type="scientific">Steinernema carpocapsae</name>
    <name type="common">Entomopathogenic nematode</name>
    <dbReference type="NCBI Taxonomy" id="34508"/>
    <lineage>
        <taxon>Eukaryota</taxon>
        <taxon>Metazoa</taxon>
        <taxon>Ecdysozoa</taxon>
        <taxon>Nematoda</taxon>
        <taxon>Chromadorea</taxon>
        <taxon>Rhabditida</taxon>
        <taxon>Tylenchina</taxon>
        <taxon>Panagrolaimomorpha</taxon>
        <taxon>Strongyloidoidea</taxon>
        <taxon>Steinernematidae</taxon>
        <taxon>Steinernema</taxon>
    </lineage>
</organism>
<dbReference type="EMBL" id="AZBU02000010">
    <property type="protein sequence ID" value="TKR62670.1"/>
    <property type="molecule type" value="Genomic_DNA"/>
</dbReference>
<evidence type="ECO:0000313" key="1">
    <source>
        <dbReference type="EMBL" id="TKR62670.1"/>
    </source>
</evidence>
<comment type="caution">
    <text evidence="1">The sequence shown here is derived from an EMBL/GenBank/DDBJ whole genome shotgun (WGS) entry which is preliminary data.</text>
</comment>
<dbReference type="Gene3D" id="3.30.420.10">
    <property type="entry name" value="Ribonuclease H-like superfamily/Ribonuclease H"/>
    <property type="match status" value="1"/>
</dbReference>
<dbReference type="AlphaFoldDB" id="A0A4U5M1W0"/>
<protein>
    <submittedName>
        <fullName evidence="1">Uncharacterized protein</fullName>
    </submittedName>
</protein>
<accession>A0A4U5M1W0</accession>
<dbReference type="OrthoDB" id="429521at2759"/>
<reference evidence="1 2" key="1">
    <citation type="journal article" date="2015" name="Genome Biol.">
        <title>Comparative genomics of Steinernema reveals deeply conserved gene regulatory networks.</title>
        <authorList>
            <person name="Dillman A.R."/>
            <person name="Macchietto M."/>
            <person name="Porter C.F."/>
            <person name="Rogers A."/>
            <person name="Williams B."/>
            <person name="Antoshechkin I."/>
            <person name="Lee M.M."/>
            <person name="Goodwin Z."/>
            <person name="Lu X."/>
            <person name="Lewis E.E."/>
            <person name="Goodrich-Blair H."/>
            <person name="Stock S.P."/>
            <person name="Adams B.J."/>
            <person name="Sternberg P.W."/>
            <person name="Mortazavi A."/>
        </authorList>
    </citation>
    <scope>NUCLEOTIDE SEQUENCE [LARGE SCALE GENOMIC DNA]</scope>
    <source>
        <strain evidence="1 2">ALL</strain>
    </source>
</reference>
<reference evidence="1 2" key="2">
    <citation type="journal article" date="2019" name="G3 (Bethesda)">
        <title>Hybrid Assembly of the Genome of the Entomopathogenic Nematode Steinernema carpocapsae Identifies the X-Chromosome.</title>
        <authorList>
            <person name="Serra L."/>
            <person name="Macchietto M."/>
            <person name="Macias-Munoz A."/>
            <person name="McGill C.J."/>
            <person name="Rodriguez I.M."/>
            <person name="Rodriguez B."/>
            <person name="Murad R."/>
            <person name="Mortazavi A."/>
        </authorList>
    </citation>
    <scope>NUCLEOTIDE SEQUENCE [LARGE SCALE GENOMIC DNA]</scope>
    <source>
        <strain evidence="1 2">ALL</strain>
    </source>
</reference>
<dbReference type="PANTHER" id="PTHR47331:SF5">
    <property type="entry name" value="RIBONUCLEASE H"/>
    <property type="match status" value="1"/>
</dbReference>
<name>A0A4U5M1W0_STECR</name>
<dbReference type="GO" id="GO:0003676">
    <property type="term" value="F:nucleic acid binding"/>
    <property type="evidence" value="ECO:0007669"/>
    <property type="project" value="InterPro"/>
</dbReference>
<dbReference type="STRING" id="34508.A0A4U5M1W0"/>
<dbReference type="PANTHER" id="PTHR47331">
    <property type="entry name" value="PHD-TYPE DOMAIN-CONTAINING PROTEIN"/>
    <property type="match status" value="1"/>
</dbReference>
<evidence type="ECO:0000313" key="2">
    <source>
        <dbReference type="Proteomes" id="UP000298663"/>
    </source>
</evidence>
<keyword evidence="2" id="KW-1185">Reference proteome</keyword>
<dbReference type="InterPro" id="IPR008042">
    <property type="entry name" value="Retrotrans_Pao"/>
</dbReference>
<dbReference type="Pfam" id="PF05380">
    <property type="entry name" value="Peptidase_A17"/>
    <property type="match status" value="1"/>
</dbReference>
<dbReference type="InterPro" id="IPR036397">
    <property type="entry name" value="RNaseH_sf"/>
</dbReference>
<sequence length="213" mass="24501">MQKVLGIPWNTLDDTLEMKCEFLPEEQITKRMILKQHAKNFDPLGFLIPLTINSKRFIQNLWKKNYTWDSPLDEEDKQAWLKLKQDLHDFRMKIPRNCRGSTKKATIVIFSDASKVAQAACAYLLTDQGCHLIFARSKIHDVTKQQTIPKVEMNAATIGARMSSTIGNELRAKSDIERVILFTDSEIALKWIRSREEPTGSYGSQQMARNSKN</sequence>
<proteinExistence type="predicted"/>
<gene>
    <name evidence="1" type="ORF">L596_026596</name>
</gene>
<dbReference type="Proteomes" id="UP000298663">
    <property type="component" value="Unassembled WGS sequence"/>
</dbReference>